<organism evidence="1">
    <name type="scientific">Thermogladius calderae</name>
    <dbReference type="NCBI Taxonomy" id="1200300"/>
    <lineage>
        <taxon>Archaea</taxon>
        <taxon>Thermoproteota</taxon>
        <taxon>Thermoprotei</taxon>
        <taxon>Desulfurococcales</taxon>
        <taxon>Desulfurococcaceae</taxon>
        <taxon>Thermogladius</taxon>
    </lineage>
</organism>
<gene>
    <name evidence="1" type="ORF">ENM60_00450</name>
</gene>
<dbReference type="EMBL" id="DRYK01000013">
    <property type="protein sequence ID" value="HHP67262.1"/>
    <property type="molecule type" value="Genomic_DNA"/>
</dbReference>
<reference evidence="1" key="1">
    <citation type="journal article" date="2020" name="mSystems">
        <title>Genome- and Community-Level Interaction Insights into Carbon Utilization and Element Cycling Functions of Hydrothermarchaeota in Hydrothermal Sediment.</title>
        <authorList>
            <person name="Zhou Z."/>
            <person name="Liu Y."/>
            <person name="Xu W."/>
            <person name="Pan J."/>
            <person name="Luo Z.H."/>
            <person name="Li M."/>
        </authorList>
    </citation>
    <scope>NUCLEOTIDE SEQUENCE [LARGE SCALE GENOMIC DNA]</scope>
    <source>
        <strain evidence="1">SpSt-110</strain>
    </source>
</reference>
<accession>A0A7J3XX28</accession>
<evidence type="ECO:0000313" key="1">
    <source>
        <dbReference type="EMBL" id="HHP67262.1"/>
    </source>
</evidence>
<name>A0A7J3XX28_9CREN</name>
<dbReference type="AlphaFoldDB" id="A0A7J3XX28"/>
<protein>
    <submittedName>
        <fullName evidence="1">Uncharacterized protein</fullName>
    </submittedName>
</protein>
<proteinExistence type="predicted"/>
<sequence length="151" mass="16903">MRKNPRYDRWIKLVEVRLDKQLEDIGFVLSEIYEAVVEGVLEGWGSLVLCGSCGSWEHCVVASATYGGECFEVKPVGLRASVGEDHPFDEVVERILSISKTVVKRGGRVFFYIPLEYAKSVKILLCGDSRPSGIRVEELLFEEEEFIGGGE</sequence>
<comment type="caution">
    <text evidence="1">The sequence shown here is derived from an EMBL/GenBank/DDBJ whole genome shotgun (WGS) entry which is preliminary data.</text>
</comment>